<feature type="domain" description="HTH araC/xylS-type" evidence="5">
    <location>
        <begin position="289"/>
        <end position="394"/>
    </location>
</feature>
<evidence type="ECO:0000313" key="6">
    <source>
        <dbReference type="EMBL" id="ASP48218.1"/>
    </source>
</evidence>
<dbReference type="OrthoDB" id="345413at2"/>
<dbReference type="PANTHER" id="PTHR43280">
    <property type="entry name" value="ARAC-FAMILY TRANSCRIPTIONAL REGULATOR"/>
    <property type="match status" value="1"/>
</dbReference>
<proteinExistence type="predicted"/>
<feature type="transmembrane region" description="Helical" evidence="4">
    <location>
        <begin position="186"/>
        <end position="208"/>
    </location>
</feature>
<dbReference type="InterPro" id="IPR018060">
    <property type="entry name" value="HTH_AraC"/>
</dbReference>
<name>A0A222G8I7_9GAMM</name>
<dbReference type="InterPro" id="IPR009057">
    <property type="entry name" value="Homeodomain-like_sf"/>
</dbReference>
<evidence type="ECO:0000256" key="1">
    <source>
        <dbReference type="ARBA" id="ARBA00023015"/>
    </source>
</evidence>
<evidence type="ECO:0000256" key="4">
    <source>
        <dbReference type="SAM" id="Phobius"/>
    </source>
</evidence>
<keyword evidence="4" id="KW-0812">Transmembrane</keyword>
<dbReference type="RefSeq" id="WP_081151491.1">
    <property type="nucleotide sequence ID" value="NZ_CP020465.1"/>
</dbReference>
<reference evidence="6 7" key="1">
    <citation type="submission" date="2017-08" db="EMBL/GenBank/DDBJ databases">
        <title>Complete genome of Colwellia sp. NB097-1, a psychrophile bacterium ioslated from Bering Sea.</title>
        <authorList>
            <person name="Chen X."/>
        </authorList>
    </citation>
    <scope>NUCLEOTIDE SEQUENCE [LARGE SCALE GENOMIC DNA]</scope>
    <source>
        <strain evidence="6 7">NB097-1</strain>
    </source>
</reference>
<dbReference type="PROSITE" id="PS01124">
    <property type="entry name" value="HTH_ARAC_FAMILY_2"/>
    <property type="match status" value="1"/>
</dbReference>
<dbReference type="InterPro" id="IPR020449">
    <property type="entry name" value="Tscrpt_reg_AraC-type_HTH"/>
</dbReference>
<organism evidence="6 7">
    <name type="scientific">Cognaticolwellia beringensis</name>
    <dbReference type="NCBI Taxonomy" id="1967665"/>
    <lineage>
        <taxon>Bacteria</taxon>
        <taxon>Pseudomonadati</taxon>
        <taxon>Pseudomonadota</taxon>
        <taxon>Gammaproteobacteria</taxon>
        <taxon>Alteromonadales</taxon>
        <taxon>Colwelliaceae</taxon>
        <taxon>Cognaticolwellia</taxon>
    </lineage>
</organism>
<keyword evidence="4" id="KW-1133">Transmembrane helix</keyword>
<evidence type="ECO:0000256" key="2">
    <source>
        <dbReference type="ARBA" id="ARBA00023125"/>
    </source>
</evidence>
<dbReference type="EMBL" id="CP020465">
    <property type="protein sequence ID" value="ASP48218.1"/>
    <property type="molecule type" value="Genomic_DNA"/>
</dbReference>
<dbReference type="Pfam" id="PF12833">
    <property type="entry name" value="HTH_18"/>
    <property type="match status" value="1"/>
</dbReference>
<feature type="transmembrane region" description="Helical" evidence="4">
    <location>
        <begin position="32"/>
        <end position="57"/>
    </location>
</feature>
<dbReference type="Proteomes" id="UP000202259">
    <property type="component" value="Chromosome"/>
</dbReference>
<dbReference type="InterPro" id="IPR018062">
    <property type="entry name" value="HTH_AraC-typ_CS"/>
</dbReference>
<evidence type="ECO:0000256" key="3">
    <source>
        <dbReference type="ARBA" id="ARBA00023163"/>
    </source>
</evidence>
<feature type="transmembrane region" description="Helical" evidence="4">
    <location>
        <begin position="63"/>
        <end position="83"/>
    </location>
</feature>
<keyword evidence="4" id="KW-0472">Membrane</keyword>
<sequence>MTDPVVMIISMVMLGQILLSVPILLSRAMKSVIFLPLAIFLLANSTIALVPIVNAQFPDLSQLYSAIVFPTLFLLCPCLWFYIEGITAEKPWKLNKKQTLHFVLFWPALIVGVMIMFLPKDMYTDIFINDIDVVAPLAIVTAIGLLVMMMLWLGQCVYIAFRIIYRLVDYRKQLKNVFSNHDDKSLNWMNWLLFIAISTWLFSLVTVFSSNLFDNFLFNIRTDSLLSLLLVWSLAHFGLQQKPVFTDYSESESVDIAAQNTEAPKNEDVTVRSPPMKYQRSALDNEQSNRIADKINNIMSKETLYLDSNLSLQKLANHLAISPNYISQTLNETLCTNFFDFINKWRIEAAKPKILANKDSVLTIALEVGFNARSSFYKAFKQETGQTPSEFRKQDSSH</sequence>
<keyword evidence="2" id="KW-0238">DNA-binding</keyword>
<keyword evidence="1" id="KW-0805">Transcription regulation</keyword>
<dbReference type="PRINTS" id="PR00032">
    <property type="entry name" value="HTHARAC"/>
</dbReference>
<accession>A0A222G8I7</accession>
<keyword evidence="3" id="KW-0804">Transcription</keyword>
<dbReference type="PROSITE" id="PS00041">
    <property type="entry name" value="HTH_ARAC_FAMILY_1"/>
    <property type="match status" value="1"/>
</dbReference>
<dbReference type="Gene3D" id="1.10.10.60">
    <property type="entry name" value="Homeodomain-like"/>
    <property type="match status" value="2"/>
</dbReference>
<dbReference type="AlphaFoldDB" id="A0A222G8I7"/>
<evidence type="ECO:0000313" key="7">
    <source>
        <dbReference type="Proteomes" id="UP000202259"/>
    </source>
</evidence>
<evidence type="ECO:0000259" key="5">
    <source>
        <dbReference type="PROSITE" id="PS01124"/>
    </source>
</evidence>
<feature type="transmembrane region" description="Helical" evidence="4">
    <location>
        <begin position="6"/>
        <end position="25"/>
    </location>
</feature>
<protein>
    <submittedName>
        <fullName evidence="6">AraC family transcriptional regulator</fullName>
    </submittedName>
</protein>
<feature type="transmembrane region" description="Helical" evidence="4">
    <location>
        <begin position="99"/>
        <end position="118"/>
    </location>
</feature>
<dbReference type="SUPFAM" id="SSF46689">
    <property type="entry name" value="Homeodomain-like"/>
    <property type="match status" value="1"/>
</dbReference>
<dbReference type="PANTHER" id="PTHR43280:SF29">
    <property type="entry name" value="ARAC-FAMILY TRANSCRIPTIONAL REGULATOR"/>
    <property type="match status" value="1"/>
</dbReference>
<dbReference type="SMART" id="SM00342">
    <property type="entry name" value="HTH_ARAC"/>
    <property type="match status" value="1"/>
</dbReference>
<dbReference type="KEGG" id="cber:B5D82_10885"/>
<feature type="transmembrane region" description="Helical" evidence="4">
    <location>
        <begin position="138"/>
        <end position="165"/>
    </location>
</feature>
<dbReference type="GO" id="GO:0003700">
    <property type="term" value="F:DNA-binding transcription factor activity"/>
    <property type="evidence" value="ECO:0007669"/>
    <property type="project" value="InterPro"/>
</dbReference>
<gene>
    <name evidence="6" type="ORF">B5D82_10885</name>
</gene>
<dbReference type="GO" id="GO:0043565">
    <property type="term" value="F:sequence-specific DNA binding"/>
    <property type="evidence" value="ECO:0007669"/>
    <property type="project" value="InterPro"/>
</dbReference>
<keyword evidence="7" id="KW-1185">Reference proteome</keyword>